<protein>
    <submittedName>
        <fullName evidence="1">Uncharacterized protein</fullName>
    </submittedName>
</protein>
<evidence type="ECO:0000313" key="2">
    <source>
        <dbReference type="Proteomes" id="UP000004994"/>
    </source>
</evidence>
<dbReference type="InParanoid" id="A0A3Q7HX80"/>
<organism evidence="1">
    <name type="scientific">Solanum lycopersicum</name>
    <name type="common">Tomato</name>
    <name type="synonym">Lycopersicon esculentum</name>
    <dbReference type="NCBI Taxonomy" id="4081"/>
    <lineage>
        <taxon>Eukaryota</taxon>
        <taxon>Viridiplantae</taxon>
        <taxon>Streptophyta</taxon>
        <taxon>Embryophyta</taxon>
        <taxon>Tracheophyta</taxon>
        <taxon>Spermatophyta</taxon>
        <taxon>Magnoliopsida</taxon>
        <taxon>eudicotyledons</taxon>
        <taxon>Gunneridae</taxon>
        <taxon>Pentapetalae</taxon>
        <taxon>asterids</taxon>
        <taxon>lamiids</taxon>
        <taxon>Solanales</taxon>
        <taxon>Solanaceae</taxon>
        <taxon>Solanoideae</taxon>
        <taxon>Solaneae</taxon>
        <taxon>Solanum</taxon>
        <taxon>Solanum subgen. Lycopersicon</taxon>
    </lineage>
</organism>
<dbReference type="Proteomes" id="UP000004994">
    <property type="component" value="Chromosome 8"/>
</dbReference>
<dbReference type="AlphaFoldDB" id="A0A3Q7HX80"/>
<proteinExistence type="predicted"/>
<name>A0A3Q7HX80_SOLLC</name>
<reference evidence="1" key="2">
    <citation type="submission" date="2019-01" db="UniProtKB">
        <authorList>
            <consortium name="EnsemblPlants"/>
        </authorList>
    </citation>
    <scope>IDENTIFICATION</scope>
    <source>
        <strain evidence="1">cv. Heinz 1706</strain>
    </source>
</reference>
<accession>A0A3Q7HX80</accession>
<evidence type="ECO:0000313" key="1">
    <source>
        <dbReference type="EnsemblPlants" id="Solyc08g083215.1.1"/>
    </source>
</evidence>
<dbReference type="EnsemblPlants" id="Solyc08g083215.1.1">
    <property type="protein sequence ID" value="Solyc08g083215.1.1"/>
    <property type="gene ID" value="Solyc08g083215.1"/>
</dbReference>
<keyword evidence="2" id="KW-1185">Reference proteome</keyword>
<dbReference type="Gramene" id="Solyc08g083215.1.1">
    <property type="protein sequence ID" value="Solyc08g083215.1.1"/>
    <property type="gene ID" value="Solyc08g083215.1"/>
</dbReference>
<sequence length="93" mass="10977">MNCFREHILIPYSREFSMDVTKEYIQQVYCPSIGVIEPSANEGRRQNEEKTQRETIHVEQFELKIVNDCNSMVSYVAGRTQHYVPTPIYYLLT</sequence>
<reference evidence="1" key="1">
    <citation type="journal article" date="2012" name="Nature">
        <title>The tomato genome sequence provides insights into fleshy fruit evolution.</title>
        <authorList>
            <consortium name="Tomato Genome Consortium"/>
        </authorList>
    </citation>
    <scope>NUCLEOTIDE SEQUENCE [LARGE SCALE GENOMIC DNA]</scope>
    <source>
        <strain evidence="1">cv. Heinz 1706</strain>
    </source>
</reference>